<feature type="domain" description="PB1" evidence="1">
    <location>
        <begin position="242"/>
        <end position="325"/>
    </location>
</feature>
<dbReference type="GO" id="GO:0005777">
    <property type="term" value="C:peroxisome"/>
    <property type="evidence" value="ECO:0007669"/>
    <property type="project" value="TreeGrafter"/>
</dbReference>
<protein>
    <recommendedName>
        <fullName evidence="1">PB1 domain-containing protein</fullName>
    </recommendedName>
</protein>
<dbReference type="CDD" id="cd09071">
    <property type="entry name" value="FAR_C"/>
    <property type="match status" value="1"/>
</dbReference>
<dbReference type="InterPro" id="IPR034877">
    <property type="entry name" value="PB1_aPKC"/>
</dbReference>
<dbReference type="Gene3D" id="3.10.20.90">
    <property type="entry name" value="Phosphatidylinositol 3-kinase Catalytic Subunit, Chain A, domain 1"/>
    <property type="match status" value="1"/>
</dbReference>
<dbReference type="InterPro" id="IPR000270">
    <property type="entry name" value="PB1_dom"/>
</dbReference>
<accession>T1JAI0</accession>
<dbReference type="PANTHER" id="PTHR11011:SF45">
    <property type="entry name" value="FATTY ACYL-COA REDUCTASE CG8306-RELATED"/>
    <property type="match status" value="1"/>
</dbReference>
<dbReference type="CDD" id="cd06404">
    <property type="entry name" value="PB1_aPKC"/>
    <property type="match status" value="1"/>
</dbReference>
<reference evidence="2" key="2">
    <citation type="submission" date="2015-02" db="UniProtKB">
        <authorList>
            <consortium name="EnsemblMetazoa"/>
        </authorList>
    </citation>
    <scope>IDENTIFICATION</scope>
</reference>
<dbReference type="GO" id="GO:0004674">
    <property type="term" value="F:protein serine/threonine kinase activity"/>
    <property type="evidence" value="ECO:0007669"/>
    <property type="project" value="InterPro"/>
</dbReference>
<dbReference type="PROSITE" id="PS51745">
    <property type="entry name" value="PB1"/>
    <property type="match status" value="1"/>
</dbReference>
<dbReference type="EnsemblMetazoa" id="SMAR010748-RA">
    <property type="protein sequence ID" value="SMAR010748-PA"/>
    <property type="gene ID" value="SMAR010748"/>
</dbReference>
<proteinExistence type="predicted"/>
<dbReference type="Proteomes" id="UP000014500">
    <property type="component" value="Unassembled WGS sequence"/>
</dbReference>
<dbReference type="InterPro" id="IPR053793">
    <property type="entry name" value="PB1-like"/>
</dbReference>
<evidence type="ECO:0000313" key="2">
    <source>
        <dbReference type="EnsemblMetazoa" id="SMAR010748-PA"/>
    </source>
</evidence>
<dbReference type="Gene3D" id="3.30.200.20">
    <property type="entry name" value="Phosphorylase Kinase, domain 1"/>
    <property type="match status" value="1"/>
</dbReference>
<dbReference type="HOGENOM" id="CLU_673232_0_0_1"/>
<dbReference type="EMBL" id="JH431998">
    <property type="status" value="NOT_ANNOTATED_CDS"/>
    <property type="molecule type" value="Genomic_DNA"/>
</dbReference>
<evidence type="ECO:0000259" key="1">
    <source>
        <dbReference type="PROSITE" id="PS51745"/>
    </source>
</evidence>
<dbReference type="Pfam" id="PF03015">
    <property type="entry name" value="Sterile"/>
    <property type="match status" value="1"/>
</dbReference>
<dbReference type="Pfam" id="PF00433">
    <property type="entry name" value="Pkinase_C"/>
    <property type="match status" value="1"/>
</dbReference>
<dbReference type="STRING" id="126957.T1JAI0"/>
<dbReference type="SUPFAM" id="SSF54277">
    <property type="entry name" value="CAD &amp; PB1 domains"/>
    <property type="match status" value="1"/>
</dbReference>
<dbReference type="InterPro" id="IPR026055">
    <property type="entry name" value="FAR"/>
</dbReference>
<dbReference type="SMART" id="SM00666">
    <property type="entry name" value="PB1"/>
    <property type="match status" value="1"/>
</dbReference>
<dbReference type="FunFam" id="3.10.20.90:FF:000071">
    <property type="entry name" value="Protein kinase C"/>
    <property type="match status" value="1"/>
</dbReference>
<dbReference type="GO" id="GO:0035336">
    <property type="term" value="P:long-chain fatty-acyl-CoA metabolic process"/>
    <property type="evidence" value="ECO:0007669"/>
    <property type="project" value="TreeGrafter"/>
</dbReference>
<dbReference type="eggNOG" id="KOG0695">
    <property type="taxonomic scope" value="Eukaryota"/>
</dbReference>
<dbReference type="GO" id="GO:0080019">
    <property type="term" value="F:alcohol-forming very long-chain fatty acyl-CoA reductase activity"/>
    <property type="evidence" value="ECO:0007669"/>
    <property type="project" value="InterPro"/>
</dbReference>
<sequence>MGWPWNCIVYLSKTGQTRNYRHAFVSEGIRSGAIKVYHCESGGASKLSMGSFIKLWVDHSSKYPLNNMARISSVRFNGSYFANSIFSLWDYYTFLCPMDYLLQVTGSKPILRRIFRLFSLNLKTSQFGLTREWQFNNENTMQLWNSLTIEEKKIYNFDLKQIDWSRHVENYVYGLKVYQLQEHVSTISSARKRFKKLVLVSWAIAMDRSFNEHLQMDHTLDFSFKNEWNIFEKMSITRSRDNIRIKTAFSGQLMVTYIHSNGSIDALCSEMREICRFDDSQEFTMKWVDEDGDPCTISSQQELDEAIRLYRLNKHSELKVHVFPCVPSKPGMSCVGEDRNCTKEEVQLTPDDSDVIERIDQSEFEGFEYVNPLLMSLEDYHNFSMMSLGFHTQKIARFRFRTQHKHRKT</sequence>
<keyword evidence="3" id="KW-1185">Reference proteome</keyword>
<name>T1JAI0_STRMM</name>
<dbReference type="InterPro" id="IPR033640">
    <property type="entry name" value="FAR_C"/>
</dbReference>
<dbReference type="Pfam" id="PF00564">
    <property type="entry name" value="PB1"/>
    <property type="match status" value="1"/>
</dbReference>
<dbReference type="AlphaFoldDB" id="T1JAI0"/>
<dbReference type="PANTHER" id="PTHR11011">
    <property type="entry name" value="MALE STERILITY PROTEIN 2-RELATED"/>
    <property type="match status" value="1"/>
</dbReference>
<dbReference type="eggNOG" id="KOG1221">
    <property type="taxonomic scope" value="Eukaryota"/>
</dbReference>
<dbReference type="InterPro" id="IPR017892">
    <property type="entry name" value="Pkinase_C"/>
</dbReference>
<reference evidence="3" key="1">
    <citation type="submission" date="2011-05" db="EMBL/GenBank/DDBJ databases">
        <authorList>
            <person name="Richards S.R."/>
            <person name="Qu J."/>
            <person name="Jiang H."/>
            <person name="Jhangiani S.N."/>
            <person name="Agravi P."/>
            <person name="Goodspeed R."/>
            <person name="Gross S."/>
            <person name="Mandapat C."/>
            <person name="Jackson L."/>
            <person name="Mathew T."/>
            <person name="Pu L."/>
            <person name="Thornton R."/>
            <person name="Saada N."/>
            <person name="Wilczek-Boney K.B."/>
            <person name="Lee S."/>
            <person name="Kovar C."/>
            <person name="Wu Y."/>
            <person name="Scherer S.E."/>
            <person name="Worley K.C."/>
            <person name="Muzny D.M."/>
            <person name="Gibbs R."/>
        </authorList>
    </citation>
    <scope>NUCLEOTIDE SEQUENCE</scope>
    <source>
        <strain evidence="3">Brora</strain>
    </source>
</reference>
<organism evidence="2 3">
    <name type="scientific">Strigamia maritima</name>
    <name type="common">European centipede</name>
    <name type="synonym">Geophilus maritimus</name>
    <dbReference type="NCBI Taxonomy" id="126957"/>
    <lineage>
        <taxon>Eukaryota</taxon>
        <taxon>Metazoa</taxon>
        <taxon>Ecdysozoa</taxon>
        <taxon>Arthropoda</taxon>
        <taxon>Myriapoda</taxon>
        <taxon>Chilopoda</taxon>
        <taxon>Pleurostigmophora</taxon>
        <taxon>Geophilomorpha</taxon>
        <taxon>Linotaeniidae</taxon>
        <taxon>Strigamia</taxon>
    </lineage>
</organism>
<dbReference type="GO" id="GO:0005524">
    <property type="term" value="F:ATP binding"/>
    <property type="evidence" value="ECO:0007669"/>
    <property type="project" value="InterPro"/>
</dbReference>
<evidence type="ECO:0000313" key="3">
    <source>
        <dbReference type="Proteomes" id="UP000014500"/>
    </source>
</evidence>